<dbReference type="GeneID" id="29003736"/>
<dbReference type="VEuPathDB" id="FungiDB:PHYBLDRAFT_73328"/>
<dbReference type="EMBL" id="KV440983">
    <property type="protein sequence ID" value="OAD72595.1"/>
    <property type="molecule type" value="Genomic_DNA"/>
</dbReference>
<reference evidence="2" key="1">
    <citation type="submission" date="2015-06" db="EMBL/GenBank/DDBJ databases">
        <title>Expansion of signal transduction pathways in fungi by whole-genome duplication.</title>
        <authorList>
            <consortium name="DOE Joint Genome Institute"/>
            <person name="Corrochano L.M."/>
            <person name="Kuo A."/>
            <person name="Marcet-Houben M."/>
            <person name="Polaino S."/>
            <person name="Salamov A."/>
            <person name="Villalobos J.M."/>
            <person name="Alvarez M.I."/>
            <person name="Avalos J."/>
            <person name="Benito E.P."/>
            <person name="Benoit I."/>
            <person name="Burger G."/>
            <person name="Camino L.P."/>
            <person name="Canovas D."/>
            <person name="Cerda-Olmedo E."/>
            <person name="Cheng J.-F."/>
            <person name="Dominguez A."/>
            <person name="Elias M."/>
            <person name="Eslava A.P."/>
            <person name="Glaser F."/>
            <person name="Grimwood J."/>
            <person name="Gutierrez G."/>
            <person name="Heitman J."/>
            <person name="Henrissat B."/>
            <person name="Iturriaga E.A."/>
            <person name="Lang B.F."/>
            <person name="Lavin J.L."/>
            <person name="Lee S."/>
            <person name="Li W."/>
            <person name="Lindquist E."/>
            <person name="Lopez-Garcia S."/>
            <person name="Luque E.M."/>
            <person name="Marcos A.T."/>
            <person name="Martin J."/>
            <person name="McCluskey K."/>
            <person name="Medina H.R."/>
            <person name="Miralles-Duran A."/>
            <person name="Miyazaki A."/>
            <person name="Munoz-Torres E."/>
            <person name="Oguiza J.A."/>
            <person name="Ohm R."/>
            <person name="Olmedo M."/>
            <person name="Orejas M."/>
            <person name="Ortiz-Castellanos L."/>
            <person name="Pisabarro A.G."/>
            <person name="Rodriguez-Romero J."/>
            <person name="Ruiz-Herrera J."/>
            <person name="Ruiz-Vazquez R."/>
            <person name="Sanz C."/>
            <person name="Schackwitz W."/>
            <person name="Schmutz J."/>
            <person name="Shahriari M."/>
            <person name="Shelest E."/>
            <person name="Silva-Franco F."/>
            <person name="Soanes D."/>
            <person name="Syed K."/>
            <person name="Tagua V.G."/>
            <person name="Talbot N.J."/>
            <person name="Thon M."/>
            <person name="De vries R.P."/>
            <person name="Wiebenga A."/>
            <person name="Yadav J.S."/>
            <person name="Braun E.L."/>
            <person name="Baker S."/>
            <person name="Garre V."/>
            <person name="Horwitz B."/>
            <person name="Torres-Martinez S."/>
            <person name="Idnurm A."/>
            <person name="Herrera-Estrella A."/>
            <person name="Gabaldon T."/>
            <person name="Grigoriev I.V."/>
        </authorList>
    </citation>
    <scope>NUCLEOTIDE SEQUENCE [LARGE SCALE GENOMIC DNA]</scope>
    <source>
        <strain evidence="2">NRRL 1555(-)</strain>
    </source>
</reference>
<keyword evidence="2" id="KW-1185">Reference proteome</keyword>
<proteinExistence type="predicted"/>
<dbReference type="InParanoid" id="A0A162X5K2"/>
<name>A0A162X5K2_PHYB8</name>
<evidence type="ECO:0000313" key="1">
    <source>
        <dbReference type="EMBL" id="OAD72595.1"/>
    </source>
</evidence>
<evidence type="ECO:0000313" key="2">
    <source>
        <dbReference type="Proteomes" id="UP000077315"/>
    </source>
</evidence>
<protein>
    <submittedName>
        <fullName evidence="1">Uncharacterized protein</fullName>
    </submittedName>
</protein>
<gene>
    <name evidence="1" type="ORF">PHYBLDRAFT_73328</name>
</gene>
<dbReference type="RefSeq" id="XP_018290635.1">
    <property type="nucleotide sequence ID" value="XM_018442830.1"/>
</dbReference>
<dbReference type="AlphaFoldDB" id="A0A162X5K2"/>
<dbReference type="Proteomes" id="UP000077315">
    <property type="component" value="Unassembled WGS sequence"/>
</dbReference>
<sequence length="163" mass="18910">MILKTCEMQGSLTGSIEVKFQIDNLLKIYRSNVIKKDCNEGLCFKQFSAQLAELVKDFLYTTNIYLIARLFDLVAKSEYYKSPEFNLLVFDSKAQHITYLKSLAVRFHVLATYTLLGLSKVFFFHESKVIPDFNLGDFDHFDLFIPKCSSHLLQLISHTYKQT</sequence>
<organism evidence="1 2">
    <name type="scientific">Phycomyces blakesleeanus (strain ATCC 8743b / DSM 1359 / FGSC 10004 / NBRC 33097 / NRRL 1555)</name>
    <dbReference type="NCBI Taxonomy" id="763407"/>
    <lineage>
        <taxon>Eukaryota</taxon>
        <taxon>Fungi</taxon>
        <taxon>Fungi incertae sedis</taxon>
        <taxon>Mucoromycota</taxon>
        <taxon>Mucoromycotina</taxon>
        <taxon>Mucoromycetes</taxon>
        <taxon>Mucorales</taxon>
        <taxon>Phycomycetaceae</taxon>
        <taxon>Phycomyces</taxon>
    </lineage>
</organism>
<accession>A0A162X5K2</accession>